<evidence type="ECO:0000313" key="3">
    <source>
        <dbReference type="Proteomes" id="UP001497522"/>
    </source>
</evidence>
<comment type="caution">
    <text evidence="2">The sequence shown here is derived from an EMBL/GenBank/DDBJ whole genome shotgun (WGS) entry which is preliminary data.</text>
</comment>
<feature type="non-terminal residue" evidence="2">
    <location>
        <position position="144"/>
    </location>
</feature>
<gene>
    <name evidence="2" type="ORF">CSSPJE1EN2_LOCUS25384</name>
</gene>
<keyword evidence="3" id="KW-1185">Reference proteome</keyword>
<dbReference type="EMBL" id="CAXHBF010000192">
    <property type="protein sequence ID" value="CAK9855452.1"/>
    <property type="molecule type" value="Genomic_DNA"/>
</dbReference>
<name>A0ABP0ZZG7_9BRYO</name>
<accession>A0ABP0ZZG7</accession>
<feature type="compositionally biased region" description="Low complexity" evidence="1">
    <location>
        <begin position="68"/>
        <end position="79"/>
    </location>
</feature>
<reference evidence="2" key="1">
    <citation type="submission" date="2024-03" db="EMBL/GenBank/DDBJ databases">
        <authorList>
            <consortium name="ELIXIR-Norway"/>
            <consortium name="Elixir Norway"/>
        </authorList>
    </citation>
    <scope>NUCLEOTIDE SEQUENCE</scope>
</reference>
<dbReference type="Proteomes" id="UP001497522">
    <property type="component" value="Unassembled WGS sequence"/>
</dbReference>
<proteinExistence type="predicted"/>
<evidence type="ECO:0000313" key="2">
    <source>
        <dbReference type="EMBL" id="CAK9855452.1"/>
    </source>
</evidence>
<feature type="compositionally biased region" description="Low complexity" evidence="1">
    <location>
        <begin position="15"/>
        <end position="29"/>
    </location>
</feature>
<feature type="region of interest" description="Disordered" evidence="1">
    <location>
        <begin position="13"/>
        <end position="90"/>
    </location>
</feature>
<evidence type="ECO:0000256" key="1">
    <source>
        <dbReference type="SAM" id="MobiDB-lite"/>
    </source>
</evidence>
<protein>
    <submittedName>
        <fullName evidence="2">Uncharacterized protein</fullName>
    </submittedName>
</protein>
<organism evidence="2 3">
    <name type="scientific">Sphagnum jensenii</name>
    <dbReference type="NCBI Taxonomy" id="128206"/>
    <lineage>
        <taxon>Eukaryota</taxon>
        <taxon>Viridiplantae</taxon>
        <taxon>Streptophyta</taxon>
        <taxon>Embryophyta</taxon>
        <taxon>Bryophyta</taxon>
        <taxon>Sphagnophytina</taxon>
        <taxon>Sphagnopsida</taxon>
        <taxon>Sphagnales</taxon>
        <taxon>Sphagnaceae</taxon>
        <taxon>Sphagnum</taxon>
    </lineage>
</organism>
<sequence length="144" mass="15874">MCSTREVQVLSALNSTSSSPQQYKRSSSTWGGIRLRRIPPHRSPCCASSMHRGRQQEQQRRQSATTRPSSSPPSSSSLSGAKSAEKKTALRGHGHGKACLAFFVPLLLRCLTSLLLDTRGLCFWNQQPRAVGIADQWESNRSGY</sequence>